<dbReference type="InterPro" id="IPR000618">
    <property type="entry name" value="Insect_cuticle"/>
</dbReference>
<organism evidence="5 6">
    <name type="scientific">Polypedilum vanderplanki</name>
    <name type="common">Sleeping chironomid midge</name>
    <dbReference type="NCBI Taxonomy" id="319348"/>
    <lineage>
        <taxon>Eukaryota</taxon>
        <taxon>Metazoa</taxon>
        <taxon>Ecdysozoa</taxon>
        <taxon>Arthropoda</taxon>
        <taxon>Hexapoda</taxon>
        <taxon>Insecta</taxon>
        <taxon>Pterygota</taxon>
        <taxon>Neoptera</taxon>
        <taxon>Endopterygota</taxon>
        <taxon>Diptera</taxon>
        <taxon>Nematocera</taxon>
        <taxon>Chironomoidea</taxon>
        <taxon>Chironomidae</taxon>
        <taxon>Chironominae</taxon>
        <taxon>Polypedilum</taxon>
        <taxon>Polypedilum</taxon>
    </lineage>
</organism>
<evidence type="ECO:0000256" key="4">
    <source>
        <dbReference type="SAM" id="SignalP"/>
    </source>
</evidence>
<dbReference type="PANTHER" id="PTHR10380:SF109">
    <property type="entry name" value="CUTICULAR PROTEIN 49AH"/>
    <property type="match status" value="1"/>
</dbReference>
<dbReference type="Proteomes" id="UP001107558">
    <property type="component" value="Chromosome 2"/>
</dbReference>
<evidence type="ECO:0000256" key="2">
    <source>
        <dbReference type="PROSITE-ProRule" id="PRU00497"/>
    </source>
</evidence>
<feature type="chain" id="PRO_5039895176" evidence="4">
    <location>
        <begin position="17"/>
        <end position="191"/>
    </location>
</feature>
<dbReference type="PANTHER" id="PTHR10380">
    <property type="entry name" value="CUTICLE PROTEIN"/>
    <property type="match status" value="1"/>
</dbReference>
<comment type="caution">
    <text evidence="5">The sequence shown here is derived from an EMBL/GenBank/DDBJ whole genome shotgun (WGS) entry which is preliminary data.</text>
</comment>
<dbReference type="PROSITE" id="PS00233">
    <property type="entry name" value="CHIT_BIND_RR_1"/>
    <property type="match status" value="1"/>
</dbReference>
<dbReference type="AlphaFoldDB" id="A0A9J6C0K8"/>
<evidence type="ECO:0000256" key="1">
    <source>
        <dbReference type="ARBA" id="ARBA00022460"/>
    </source>
</evidence>
<keyword evidence="1 2" id="KW-0193">Cuticle</keyword>
<dbReference type="PRINTS" id="PR00947">
    <property type="entry name" value="CUTICLE"/>
</dbReference>
<name>A0A9J6C0K8_POLVA</name>
<dbReference type="PROSITE" id="PS51155">
    <property type="entry name" value="CHIT_BIND_RR_2"/>
    <property type="match status" value="1"/>
</dbReference>
<dbReference type="InterPro" id="IPR050468">
    <property type="entry name" value="Cuticle_Struct_Prot"/>
</dbReference>
<dbReference type="OrthoDB" id="7781803at2759"/>
<evidence type="ECO:0000256" key="3">
    <source>
        <dbReference type="SAM" id="MobiDB-lite"/>
    </source>
</evidence>
<feature type="signal peptide" evidence="4">
    <location>
        <begin position="1"/>
        <end position="16"/>
    </location>
</feature>
<sequence>MKVIIVALTFALVVNARPQDYDDYDQPARPAARPNNNNQKSHHQQSSQKRNEERETSTWIPIIQYDKEQDISGSYKTHYETGNNIIAEESGYLKDVNEEGYGTLVQKGSYSYETPDGQIINVEYQADEQGFRVNGDHLPTPPPVSPEIQKGLDLIYAGIRLQEERRKNNPNYVIDEAERKRLNYLGLWTGN</sequence>
<dbReference type="InterPro" id="IPR031311">
    <property type="entry name" value="CHIT_BIND_RR_consensus"/>
</dbReference>
<dbReference type="Pfam" id="PF00379">
    <property type="entry name" value="Chitin_bind_4"/>
    <property type="match status" value="1"/>
</dbReference>
<keyword evidence="4" id="KW-0732">Signal</keyword>
<protein>
    <submittedName>
        <fullName evidence="5">Uncharacterized protein</fullName>
    </submittedName>
</protein>
<feature type="region of interest" description="Disordered" evidence="3">
    <location>
        <begin position="23"/>
        <end position="61"/>
    </location>
</feature>
<evidence type="ECO:0000313" key="5">
    <source>
        <dbReference type="EMBL" id="KAG5675014.1"/>
    </source>
</evidence>
<reference evidence="5" key="1">
    <citation type="submission" date="2021-03" db="EMBL/GenBank/DDBJ databases">
        <title>Chromosome level genome of the anhydrobiotic midge Polypedilum vanderplanki.</title>
        <authorList>
            <person name="Yoshida Y."/>
            <person name="Kikawada T."/>
            <person name="Gusev O."/>
        </authorList>
    </citation>
    <scope>NUCLEOTIDE SEQUENCE</scope>
    <source>
        <strain evidence="5">NIAS01</strain>
        <tissue evidence="5">Whole body or cell culture</tissue>
    </source>
</reference>
<gene>
    <name evidence="5" type="ORF">PVAND_004954</name>
</gene>
<proteinExistence type="predicted"/>
<dbReference type="GO" id="GO:0062129">
    <property type="term" value="C:chitin-based extracellular matrix"/>
    <property type="evidence" value="ECO:0007669"/>
    <property type="project" value="TreeGrafter"/>
</dbReference>
<dbReference type="EMBL" id="JADBJN010000002">
    <property type="protein sequence ID" value="KAG5675014.1"/>
    <property type="molecule type" value="Genomic_DNA"/>
</dbReference>
<keyword evidence="6" id="KW-1185">Reference proteome</keyword>
<evidence type="ECO:0000313" key="6">
    <source>
        <dbReference type="Proteomes" id="UP001107558"/>
    </source>
</evidence>
<feature type="compositionally biased region" description="Low complexity" evidence="3">
    <location>
        <begin position="27"/>
        <end position="48"/>
    </location>
</feature>
<dbReference type="GO" id="GO:0008010">
    <property type="term" value="F:structural constituent of chitin-based larval cuticle"/>
    <property type="evidence" value="ECO:0007669"/>
    <property type="project" value="TreeGrafter"/>
</dbReference>
<accession>A0A9J6C0K8</accession>